<proteinExistence type="predicted"/>
<keyword evidence="2" id="KW-1185">Reference proteome</keyword>
<dbReference type="AlphaFoldDB" id="C7HTM6"/>
<accession>C7HTM6</accession>
<name>C7HTM6_9FIRM</name>
<protein>
    <submittedName>
        <fullName evidence="1">Uncharacterized protein</fullName>
    </submittedName>
</protein>
<comment type="caution">
    <text evidence="1">The sequence shown here is derived from an EMBL/GenBank/DDBJ whole genome shotgun (WGS) entry which is preliminary data.</text>
</comment>
<dbReference type="EMBL" id="ACXU01000009">
    <property type="protein sequence ID" value="EEU12907.1"/>
    <property type="molecule type" value="Genomic_DNA"/>
</dbReference>
<dbReference type="GeneID" id="79022875"/>
<evidence type="ECO:0000313" key="1">
    <source>
        <dbReference type="EMBL" id="EEU12907.1"/>
    </source>
</evidence>
<dbReference type="RefSeq" id="WP_004838654.1">
    <property type="nucleotide sequence ID" value="NZ_GG700527.1"/>
</dbReference>
<evidence type="ECO:0000313" key="2">
    <source>
        <dbReference type="Proteomes" id="UP000003821"/>
    </source>
</evidence>
<dbReference type="HOGENOM" id="CLU_2875866_0_0_9"/>
<organism evidence="1 2">
    <name type="scientific">Anaerococcus vaginalis ATCC 51170</name>
    <dbReference type="NCBI Taxonomy" id="655811"/>
    <lineage>
        <taxon>Bacteria</taxon>
        <taxon>Bacillati</taxon>
        <taxon>Bacillota</taxon>
        <taxon>Tissierellia</taxon>
        <taxon>Tissierellales</taxon>
        <taxon>Peptoniphilaceae</taxon>
        <taxon>Anaerococcus</taxon>
    </lineage>
</organism>
<gene>
    <name evidence="1" type="ORF">HMPREF0078_0627</name>
</gene>
<sequence length="63" mass="7390">MNEIFIENISRALAYDNSGEFEEINITLNVKQKELVKLFHAKKDYNILADEIDELIEFAMNQI</sequence>
<dbReference type="Proteomes" id="UP000003821">
    <property type="component" value="Unassembled WGS sequence"/>
</dbReference>
<reference evidence="1 2" key="1">
    <citation type="submission" date="2009-08" db="EMBL/GenBank/DDBJ databases">
        <authorList>
            <person name="Muzny D."/>
            <person name="Qin X."/>
            <person name="Deng J."/>
            <person name="Jiang H."/>
            <person name="Liu Y."/>
            <person name="Qu J."/>
            <person name="Song X.-Z."/>
            <person name="Zhang L."/>
            <person name="Thornton R."/>
            <person name="Coyle M."/>
            <person name="Francisco L."/>
            <person name="Jackson L."/>
            <person name="Javaid M."/>
            <person name="Korchina V."/>
            <person name="Kovar C."/>
            <person name="Mata R."/>
            <person name="Mathew T."/>
            <person name="Ngo R."/>
            <person name="Nguyen L."/>
            <person name="Nguyen N."/>
            <person name="Okwuonu G."/>
            <person name="Ongeri F."/>
            <person name="Pham C."/>
            <person name="Simmons D."/>
            <person name="Wilczek-Boney K."/>
            <person name="Hale W."/>
            <person name="Jakkamsetti A."/>
            <person name="Pham P."/>
            <person name="Ruth R."/>
            <person name="San Lucas F."/>
            <person name="Warren J."/>
            <person name="Zhang J."/>
            <person name="Zhao Z."/>
            <person name="Zhou C."/>
            <person name="Zhu D."/>
            <person name="Lee S."/>
            <person name="Bess C."/>
            <person name="Blankenburg K."/>
            <person name="Forbes L."/>
            <person name="Fu Q."/>
            <person name="Gubbala S."/>
            <person name="Hirani K."/>
            <person name="Jayaseelan J.C."/>
            <person name="Lara F."/>
            <person name="Munidasa M."/>
            <person name="Palculict T."/>
            <person name="Patil S."/>
            <person name="Pu L.-L."/>
            <person name="Saada N."/>
            <person name="Tang L."/>
            <person name="Weissenberger G."/>
            <person name="Zhu Y."/>
            <person name="Hemphill L."/>
            <person name="Shang Y."/>
            <person name="Youmans B."/>
            <person name="Ayvaz T."/>
            <person name="Ross M."/>
            <person name="Santibanez J."/>
            <person name="Aqrawi P."/>
            <person name="Gross S."/>
            <person name="Joshi V."/>
            <person name="Fowler G."/>
            <person name="Nazareth L."/>
            <person name="Reid J."/>
            <person name="Worley K."/>
            <person name="Petrosino J."/>
            <person name="Highlander S."/>
            <person name="Gibbs R."/>
            <person name="Gibbs R."/>
        </authorList>
    </citation>
    <scope>NUCLEOTIDE SEQUENCE [LARGE SCALE GENOMIC DNA]</scope>
    <source>
        <strain evidence="1 2">ATCC 51170</strain>
    </source>
</reference>